<protein>
    <recommendedName>
        <fullName evidence="3">PWI domain-containing protein</fullName>
    </recommendedName>
</protein>
<dbReference type="GO" id="GO:0006397">
    <property type="term" value="P:mRNA processing"/>
    <property type="evidence" value="ECO:0007669"/>
    <property type="project" value="UniProtKB-KW"/>
</dbReference>
<feature type="compositionally biased region" description="Basic and acidic residues" evidence="2">
    <location>
        <begin position="212"/>
        <end position="235"/>
    </location>
</feature>
<dbReference type="Gene3D" id="1.20.1390.10">
    <property type="entry name" value="PWI domain"/>
    <property type="match status" value="1"/>
</dbReference>
<dbReference type="Proteomes" id="UP000044602">
    <property type="component" value="Unassembled WGS sequence"/>
</dbReference>
<feature type="compositionally biased region" description="Polar residues" evidence="2">
    <location>
        <begin position="158"/>
        <end position="168"/>
    </location>
</feature>
<reference evidence="4 5" key="1">
    <citation type="submission" date="2015-05" db="EMBL/GenBank/DDBJ databases">
        <authorList>
            <person name="Wang D.B."/>
            <person name="Wang M."/>
        </authorList>
    </citation>
    <scope>NUCLEOTIDE SEQUENCE [LARGE SCALE GENOMIC DNA]</scope>
    <source>
        <strain evidence="4">VL1</strain>
    </source>
</reference>
<keyword evidence="5" id="KW-1185">Reference proteome</keyword>
<feature type="compositionally biased region" description="Acidic residues" evidence="2">
    <location>
        <begin position="183"/>
        <end position="193"/>
    </location>
</feature>
<feature type="compositionally biased region" description="Basic and acidic residues" evidence="2">
    <location>
        <begin position="114"/>
        <end position="127"/>
    </location>
</feature>
<feature type="region of interest" description="Disordered" evidence="2">
    <location>
        <begin position="114"/>
        <end position="313"/>
    </location>
</feature>
<proteinExistence type="predicted"/>
<evidence type="ECO:0000313" key="5">
    <source>
        <dbReference type="Proteomes" id="UP000044602"/>
    </source>
</evidence>
<dbReference type="EMBL" id="CVQH01003558">
    <property type="protein sequence ID" value="CRK12263.1"/>
    <property type="molecule type" value="Genomic_DNA"/>
</dbReference>
<dbReference type="GO" id="GO:0005681">
    <property type="term" value="C:spliceosomal complex"/>
    <property type="evidence" value="ECO:0007669"/>
    <property type="project" value="TreeGrafter"/>
</dbReference>
<evidence type="ECO:0000256" key="2">
    <source>
        <dbReference type="SAM" id="MobiDB-lite"/>
    </source>
</evidence>
<dbReference type="InterPro" id="IPR052768">
    <property type="entry name" value="RBM25"/>
</dbReference>
<dbReference type="AlphaFoldDB" id="A0A0G4KR77"/>
<organism evidence="4 5">
    <name type="scientific">Verticillium longisporum</name>
    <name type="common">Verticillium dahliae var. longisporum</name>
    <dbReference type="NCBI Taxonomy" id="100787"/>
    <lineage>
        <taxon>Eukaryota</taxon>
        <taxon>Fungi</taxon>
        <taxon>Dikarya</taxon>
        <taxon>Ascomycota</taxon>
        <taxon>Pezizomycotina</taxon>
        <taxon>Sordariomycetes</taxon>
        <taxon>Hypocreomycetidae</taxon>
        <taxon>Glomerellales</taxon>
        <taxon>Plectosphaerellaceae</taxon>
        <taxon>Verticillium</taxon>
    </lineage>
</organism>
<dbReference type="SUPFAM" id="SSF101233">
    <property type="entry name" value="PWI domain"/>
    <property type="match status" value="1"/>
</dbReference>
<dbReference type="STRING" id="100787.A0A0G4KR77"/>
<dbReference type="InterPro" id="IPR036483">
    <property type="entry name" value="PWI_dom_sf"/>
</dbReference>
<dbReference type="GO" id="GO:0003729">
    <property type="term" value="F:mRNA binding"/>
    <property type="evidence" value="ECO:0007669"/>
    <property type="project" value="TreeGrafter"/>
</dbReference>
<dbReference type="PROSITE" id="PS51025">
    <property type="entry name" value="PWI"/>
    <property type="match status" value="1"/>
</dbReference>
<dbReference type="PANTHER" id="PTHR18806">
    <property type="entry name" value="RBM25 PROTEIN"/>
    <property type="match status" value="1"/>
</dbReference>
<evidence type="ECO:0000259" key="3">
    <source>
        <dbReference type="PROSITE" id="PS51025"/>
    </source>
</evidence>
<feature type="domain" description="PWI" evidence="3">
    <location>
        <begin position="418"/>
        <end position="511"/>
    </location>
</feature>
<dbReference type="PANTHER" id="PTHR18806:SF4">
    <property type="entry name" value="RNA-BINDING PROTEIN 25"/>
    <property type="match status" value="1"/>
</dbReference>
<evidence type="ECO:0000256" key="1">
    <source>
        <dbReference type="ARBA" id="ARBA00022664"/>
    </source>
</evidence>
<feature type="compositionally biased region" description="Basic and acidic residues" evidence="2">
    <location>
        <begin position="242"/>
        <end position="313"/>
    </location>
</feature>
<sequence length="511" mass="58880">MVKLQVTIDPNSLKYAESYKESRGDEAGTETRLEAAKAALKQVIRDLVYPKTAVKGTDGEGDTSMGNGEKVEVVNISLAQDDELADIPAEMREVVAAEIAAFRDRSIRRDMERLKREEEMEEAERQRNNPQHRSRLDTPPPDASSGSRGPHNAPSGPRGTNGTRSVSFVNGGVANAEYSINREDEESDADDEELYRRHLNKQKEDDENLYTEAERKWFNRERSRQAALERERDREQQEEETFERRRDEQLEREKAWDDEREASRKSHPFYRDHAAWVRKRQMDRADEAARDDNDRRAEADEKRREAADNEHARGMADSFLDRQAQELEQRQQATAAAPAPFKLSLGAAAQRNQQKAASNRRTIAEVEGLLDDEEQDGTAKRQLIPIQFEPTTAADKMTEEELSKAVRALAQEIPSEKEGLWKWDVQWEHLDDSIIREKLRPFVEKKIVEYLGVQEELLVEVVEEHLRKHGKPEDLVEELRGALDDEAEDMAKKLWRMVIFFTESEKRGYPA</sequence>
<dbReference type="Pfam" id="PF01480">
    <property type="entry name" value="PWI"/>
    <property type="match status" value="1"/>
</dbReference>
<dbReference type="SMART" id="SM00311">
    <property type="entry name" value="PWI"/>
    <property type="match status" value="1"/>
</dbReference>
<keyword evidence="1" id="KW-0507">mRNA processing</keyword>
<gene>
    <name evidence="4" type="ORF">BN1708_010406</name>
</gene>
<evidence type="ECO:0000313" key="4">
    <source>
        <dbReference type="EMBL" id="CRK12263.1"/>
    </source>
</evidence>
<name>A0A0G4KR77_VERLO</name>
<accession>A0A0G4KR77</accession>
<dbReference type="InterPro" id="IPR002483">
    <property type="entry name" value="PWI_dom"/>
</dbReference>